<gene>
    <name evidence="1" type="ORF">BV510_22275</name>
    <name evidence="2" type="ORF">CRI78_16395</name>
</gene>
<comment type="caution">
    <text evidence="1">The sequence shown here is derived from an EMBL/GenBank/DDBJ whole genome shotgun (WGS) entry which is preliminary data.</text>
</comment>
<evidence type="ECO:0000313" key="2">
    <source>
        <dbReference type="EMBL" id="PEG53441.1"/>
    </source>
</evidence>
<dbReference type="Gene3D" id="3.40.50.1820">
    <property type="entry name" value="alpha/beta hydrolase"/>
    <property type="match status" value="2"/>
</dbReference>
<dbReference type="PANTHER" id="PTHR34853:SF1">
    <property type="entry name" value="LIPASE 5"/>
    <property type="match status" value="1"/>
</dbReference>
<dbReference type="STRING" id="1801.BRW64_17945"/>
<dbReference type="AlphaFoldDB" id="A0A1Q4H9X8"/>
<protein>
    <recommendedName>
        <fullName evidence="5">Lipase</fullName>
    </recommendedName>
</protein>
<evidence type="ECO:0008006" key="5">
    <source>
        <dbReference type="Google" id="ProtNLM"/>
    </source>
</evidence>
<dbReference type="EMBL" id="MIJD01000289">
    <property type="protein sequence ID" value="OPE49466.1"/>
    <property type="molecule type" value="Genomic_DNA"/>
</dbReference>
<dbReference type="PANTHER" id="PTHR34853">
    <property type="match status" value="1"/>
</dbReference>
<sequence length="422" mass="44069">MRRSSVTSPAGWASKIFAAVAAVALVFTGFKLLPLAIPAATWLLSATYNSFSALQGPPVPVQTADLSGSGPGSLISTTTMPAVTQTWEGRNVRAARVVYRSTSGDTGAPTVVSGSVFTPLGEPPARGWPVVAIGHGTVGIDGPCGPSLSPWLQGALSFVAPLVDRGYAVTVADFEGLGVKGVHPYLDARTAGLNMIDSVRALRHTFPGQVSSTWAAFGHSQGGAAAWAANEQAADYAAEMRFIGAVAAAPAADVAGLVDLAEAGALNNEQRLSMAMIVESAARRHPEIDRDDFRRGAAAEHWAVLTACQGDELLQRSAAAGKLTGDDFVPRTPQAAEALRKLLQQWALPQRALSGPLSVWYGGADGYLDEEWTRAAIAEACAMGGTVTVQLEPDKGHSDVDLGSQLTWLLDRFAGQPVRNDC</sequence>
<dbReference type="SUPFAM" id="SSF53474">
    <property type="entry name" value="alpha/beta-Hydrolases"/>
    <property type="match status" value="1"/>
</dbReference>
<dbReference type="GO" id="GO:0004806">
    <property type="term" value="F:triacylglycerol lipase activity"/>
    <property type="evidence" value="ECO:0007669"/>
    <property type="project" value="InterPro"/>
</dbReference>
<dbReference type="PIRSF" id="PIRSF029171">
    <property type="entry name" value="Esterase_LipA"/>
    <property type="match status" value="1"/>
</dbReference>
<evidence type="ECO:0000313" key="4">
    <source>
        <dbReference type="Proteomes" id="UP000220340"/>
    </source>
</evidence>
<dbReference type="Proteomes" id="UP000191039">
    <property type="component" value="Unassembled WGS sequence"/>
</dbReference>
<dbReference type="InterPro" id="IPR005152">
    <property type="entry name" value="Lipase_secreted"/>
</dbReference>
<dbReference type="RefSeq" id="WP_073857673.1">
    <property type="nucleotide sequence ID" value="NZ_BAAATC010000011.1"/>
</dbReference>
<evidence type="ECO:0000313" key="3">
    <source>
        <dbReference type="Proteomes" id="UP000191039"/>
    </source>
</evidence>
<organism evidence="1 3">
    <name type="scientific">Mycolicibacterium diernhoferi</name>
    <dbReference type="NCBI Taxonomy" id="1801"/>
    <lineage>
        <taxon>Bacteria</taxon>
        <taxon>Bacillati</taxon>
        <taxon>Actinomycetota</taxon>
        <taxon>Actinomycetes</taxon>
        <taxon>Mycobacteriales</taxon>
        <taxon>Mycobacteriaceae</taxon>
        <taxon>Mycolicibacterium</taxon>
    </lineage>
</organism>
<keyword evidence="4" id="KW-1185">Reference proteome</keyword>
<dbReference type="Proteomes" id="UP000220340">
    <property type="component" value="Unassembled WGS sequence"/>
</dbReference>
<dbReference type="EMBL" id="PDCR01000020">
    <property type="protein sequence ID" value="PEG53441.1"/>
    <property type="molecule type" value="Genomic_DNA"/>
</dbReference>
<dbReference type="OrthoDB" id="9798122at2"/>
<dbReference type="Pfam" id="PF03583">
    <property type="entry name" value="LIP"/>
    <property type="match status" value="1"/>
</dbReference>
<name>A0A1Q4H9X8_9MYCO</name>
<reference evidence="2 4" key="2">
    <citation type="submission" date="2017-10" db="EMBL/GenBank/DDBJ databases">
        <title>The new phylogeny of genus Mycobacterium.</title>
        <authorList>
            <person name="Tortoli E."/>
            <person name="Trovato A."/>
            <person name="Cirillo D.M."/>
        </authorList>
    </citation>
    <scope>NUCLEOTIDE SEQUENCE [LARGE SCALE GENOMIC DNA]</scope>
    <source>
        <strain evidence="2 4">IP141170001</strain>
    </source>
</reference>
<evidence type="ECO:0000313" key="1">
    <source>
        <dbReference type="EMBL" id="OPE49466.1"/>
    </source>
</evidence>
<dbReference type="GO" id="GO:0016042">
    <property type="term" value="P:lipid catabolic process"/>
    <property type="evidence" value="ECO:0007669"/>
    <property type="project" value="InterPro"/>
</dbReference>
<reference evidence="1 3" key="1">
    <citation type="submission" date="2016-09" db="EMBL/GenBank/DDBJ databases">
        <title>genome sequences of unsequenced Mycobacteria.</title>
        <authorList>
            <person name="Greninger A.L."/>
            <person name="Jerome K.R."/>
            <person name="Mcnair B."/>
            <person name="Wallis C."/>
            <person name="Fang F."/>
        </authorList>
    </citation>
    <scope>NUCLEOTIDE SEQUENCE [LARGE SCALE GENOMIC DNA]</scope>
    <source>
        <strain evidence="1 3">BM1</strain>
    </source>
</reference>
<dbReference type="InterPro" id="IPR029058">
    <property type="entry name" value="AB_hydrolase_fold"/>
</dbReference>
<accession>A0A1Q4H9X8</accession>
<proteinExistence type="predicted"/>